<dbReference type="Pfam" id="PF01148">
    <property type="entry name" value="CTP_transf_1"/>
    <property type="match status" value="1"/>
</dbReference>
<feature type="transmembrane region" description="Helical" evidence="19">
    <location>
        <begin position="87"/>
        <end position="105"/>
    </location>
</feature>
<keyword evidence="13 19" id="KW-1133">Transmembrane helix</keyword>
<keyword evidence="8" id="KW-1003">Cell membrane</keyword>
<dbReference type="EC" id="2.7.7.41" evidence="6 18"/>
<dbReference type="GO" id="GO:0004605">
    <property type="term" value="F:phosphatidate cytidylyltransferase activity"/>
    <property type="evidence" value="ECO:0007669"/>
    <property type="project" value="UniProtKB-EC"/>
</dbReference>
<proteinExistence type="inferred from homology"/>
<evidence type="ECO:0000256" key="13">
    <source>
        <dbReference type="ARBA" id="ARBA00022989"/>
    </source>
</evidence>
<evidence type="ECO:0000256" key="9">
    <source>
        <dbReference type="ARBA" id="ARBA00022516"/>
    </source>
</evidence>
<evidence type="ECO:0000256" key="6">
    <source>
        <dbReference type="ARBA" id="ARBA00012487"/>
    </source>
</evidence>
<dbReference type="EMBL" id="AY135660">
    <property type="protein sequence ID" value="AAN12287.1"/>
    <property type="molecule type" value="Genomic_DNA"/>
</dbReference>
<dbReference type="UniPathway" id="UPA00557">
    <property type="reaction ID" value="UER00614"/>
</dbReference>
<keyword evidence="17" id="KW-1208">Phospholipid metabolism</keyword>
<reference evidence="20" key="1">
    <citation type="journal article" date="2004" name="J. Biol. Chem.">
        <title>A reciprocal single mutation affects the metal requirement of 3-deoxy-D-manno-2-octulosonate-8-phosphate (KDO8P) synthases from Aquifex pyrophilus and Escherichia coli.</title>
        <authorList>
            <person name="Shulami S."/>
            <person name="Furdui C."/>
            <person name="Adir N."/>
            <person name="Shoham Y."/>
            <person name="Anderson K.S."/>
            <person name="Baasov T."/>
        </authorList>
    </citation>
    <scope>NUCLEOTIDE SEQUENCE</scope>
</reference>
<evidence type="ECO:0000256" key="19">
    <source>
        <dbReference type="SAM" id="Phobius"/>
    </source>
</evidence>
<evidence type="ECO:0000256" key="2">
    <source>
        <dbReference type="ARBA" id="ARBA00004651"/>
    </source>
</evidence>
<keyword evidence="14" id="KW-0443">Lipid metabolism</keyword>
<comment type="similarity">
    <text evidence="5 18">Belongs to the CDS family.</text>
</comment>
<comment type="catalytic activity">
    <reaction evidence="1 18">
        <text>a 1,2-diacyl-sn-glycero-3-phosphate + CTP + H(+) = a CDP-1,2-diacyl-sn-glycerol + diphosphate</text>
        <dbReference type="Rhea" id="RHEA:16229"/>
        <dbReference type="ChEBI" id="CHEBI:15378"/>
        <dbReference type="ChEBI" id="CHEBI:33019"/>
        <dbReference type="ChEBI" id="CHEBI:37563"/>
        <dbReference type="ChEBI" id="CHEBI:58332"/>
        <dbReference type="ChEBI" id="CHEBI:58608"/>
        <dbReference type="EC" id="2.7.7.41"/>
    </reaction>
</comment>
<gene>
    <name evidence="20" type="primary">cds</name>
</gene>
<evidence type="ECO:0000256" key="18">
    <source>
        <dbReference type="RuleBase" id="RU003938"/>
    </source>
</evidence>
<accession>Q8GLL0</accession>
<feature type="transmembrane region" description="Helical" evidence="19">
    <location>
        <begin position="111"/>
        <end position="131"/>
    </location>
</feature>
<dbReference type="PROSITE" id="PS01315">
    <property type="entry name" value="CDS"/>
    <property type="match status" value="1"/>
</dbReference>
<dbReference type="PANTHER" id="PTHR46382:SF1">
    <property type="entry name" value="PHOSPHATIDATE CYTIDYLYLTRANSFERASE"/>
    <property type="match status" value="1"/>
</dbReference>
<dbReference type="GO" id="GO:0016024">
    <property type="term" value="P:CDP-diacylglycerol biosynthetic process"/>
    <property type="evidence" value="ECO:0007669"/>
    <property type="project" value="UniProtKB-UniPathway"/>
</dbReference>
<evidence type="ECO:0000256" key="11">
    <source>
        <dbReference type="ARBA" id="ARBA00022692"/>
    </source>
</evidence>
<comment type="pathway">
    <text evidence="3 18">Phospholipid metabolism; CDP-diacylglycerol biosynthesis; CDP-diacylglycerol from sn-glycerol 3-phosphate: step 3/3.</text>
</comment>
<evidence type="ECO:0000256" key="4">
    <source>
        <dbReference type="ARBA" id="ARBA00005189"/>
    </source>
</evidence>
<keyword evidence="16" id="KW-0594">Phospholipid biosynthesis</keyword>
<sequence>MSRESYGLAIGLIVILITFLPLPLFAFFVCLLSFFVSKEVSKVFKEDISLFSPLILLVHHLLSPLTYPLIGLLALYRGYKTWSIESFLKVVFLGFYPALFLSYLIGIREKGVFITLVFIFGIWINDVFAYYTGKYFGKTPLFPKISPKKTLEGLLGGLIPASLFYGFLLPEDFLKAFFIGMITLVFGVAGDYFKSFIKRQYHIKDFSNILGEHGGFADRFDAIIFSSPVFYFFIN</sequence>
<dbReference type="PANTHER" id="PTHR46382">
    <property type="entry name" value="PHOSPHATIDATE CYTIDYLYLTRANSFERASE"/>
    <property type="match status" value="1"/>
</dbReference>
<comment type="subcellular location">
    <subcellularLocation>
        <location evidence="2">Cell membrane</location>
        <topology evidence="2">Multi-pass membrane protein</topology>
    </subcellularLocation>
</comment>
<feature type="transmembrane region" description="Helical" evidence="19">
    <location>
        <begin position="151"/>
        <end position="168"/>
    </location>
</feature>
<keyword evidence="10 18" id="KW-0808">Transferase</keyword>
<name>Q8GLL0_AQUPY</name>
<keyword evidence="12 18" id="KW-0548">Nucleotidyltransferase</keyword>
<evidence type="ECO:0000256" key="8">
    <source>
        <dbReference type="ARBA" id="ARBA00022475"/>
    </source>
</evidence>
<keyword evidence="9" id="KW-0444">Lipid biosynthesis</keyword>
<evidence type="ECO:0000256" key="10">
    <source>
        <dbReference type="ARBA" id="ARBA00022679"/>
    </source>
</evidence>
<evidence type="ECO:0000256" key="7">
    <source>
        <dbReference type="ARBA" id="ARBA00019373"/>
    </source>
</evidence>
<feature type="transmembrane region" description="Helical" evidence="19">
    <location>
        <begin position="48"/>
        <end position="75"/>
    </location>
</feature>
<keyword evidence="15 19" id="KW-0472">Membrane</keyword>
<evidence type="ECO:0000256" key="16">
    <source>
        <dbReference type="ARBA" id="ARBA00023209"/>
    </source>
</evidence>
<organism evidence="20">
    <name type="scientific">Aquifex pyrophilus</name>
    <dbReference type="NCBI Taxonomy" id="2714"/>
    <lineage>
        <taxon>Bacteria</taxon>
        <taxon>Pseudomonadati</taxon>
        <taxon>Aquificota</taxon>
        <taxon>Aquificia</taxon>
        <taxon>Aquificales</taxon>
        <taxon>Aquificaceae</taxon>
        <taxon>Aquifex</taxon>
    </lineage>
</organism>
<dbReference type="GO" id="GO:0005886">
    <property type="term" value="C:plasma membrane"/>
    <property type="evidence" value="ECO:0007669"/>
    <property type="project" value="UniProtKB-SubCell"/>
</dbReference>
<keyword evidence="11 18" id="KW-0812">Transmembrane</keyword>
<comment type="pathway">
    <text evidence="4">Lipid metabolism.</text>
</comment>
<dbReference type="AlphaFoldDB" id="Q8GLL0"/>
<feature type="transmembrane region" description="Helical" evidence="19">
    <location>
        <begin position="12"/>
        <end position="36"/>
    </location>
</feature>
<protein>
    <recommendedName>
        <fullName evidence="7 18">Phosphatidate cytidylyltransferase</fullName>
        <ecNumber evidence="6 18">2.7.7.41</ecNumber>
    </recommendedName>
</protein>
<feature type="transmembrane region" description="Helical" evidence="19">
    <location>
        <begin position="174"/>
        <end position="193"/>
    </location>
</feature>
<evidence type="ECO:0000256" key="14">
    <source>
        <dbReference type="ARBA" id="ARBA00023098"/>
    </source>
</evidence>
<evidence type="ECO:0000256" key="12">
    <source>
        <dbReference type="ARBA" id="ARBA00022695"/>
    </source>
</evidence>
<evidence type="ECO:0000256" key="17">
    <source>
        <dbReference type="ARBA" id="ARBA00023264"/>
    </source>
</evidence>
<evidence type="ECO:0000313" key="20">
    <source>
        <dbReference type="EMBL" id="AAN12287.1"/>
    </source>
</evidence>
<evidence type="ECO:0000256" key="3">
    <source>
        <dbReference type="ARBA" id="ARBA00005119"/>
    </source>
</evidence>
<evidence type="ECO:0000256" key="5">
    <source>
        <dbReference type="ARBA" id="ARBA00010185"/>
    </source>
</evidence>
<evidence type="ECO:0000256" key="1">
    <source>
        <dbReference type="ARBA" id="ARBA00001698"/>
    </source>
</evidence>
<dbReference type="InterPro" id="IPR000374">
    <property type="entry name" value="PC_trans"/>
</dbReference>
<evidence type="ECO:0000256" key="15">
    <source>
        <dbReference type="ARBA" id="ARBA00023136"/>
    </source>
</evidence>